<organism evidence="11 12">
    <name type="scientific">Rhizobium loti</name>
    <name type="common">Mesorhizobium loti</name>
    <dbReference type="NCBI Taxonomy" id="381"/>
    <lineage>
        <taxon>Bacteria</taxon>
        <taxon>Pseudomonadati</taxon>
        <taxon>Pseudomonadota</taxon>
        <taxon>Alphaproteobacteria</taxon>
        <taxon>Hyphomicrobiales</taxon>
        <taxon>Phyllobacteriaceae</taxon>
        <taxon>Mesorhizobium</taxon>
    </lineage>
</organism>
<dbReference type="EC" id="2.7.1.180" evidence="2"/>
<keyword evidence="5" id="KW-0808">Transferase</keyword>
<dbReference type="PANTHER" id="PTHR30040">
    <property type="entry name" value="THIAMINE BIOSYNTHESIS LIPOPROTEIN APBE"/>
    <property type="match status" value="1"/>
</dbReference>
<evidence type="ECO:0000256" key="3">
    <source>
        <dbReference type="ARBA" id="ARBA00016337"/>
    </source>
</evidence>
<dbReference type="InterPro" id="IPR024932">
    <property type="entry name" value="ApbE"/>
</dbReference>
<dbReference type="GO" id="GO:0046872">
    <property type="term" value="F:metal ion binding"/>
    <property type="evidence" value="ECO:0007669"/>
    <property type="project" value="UniProtKB-KW"/>
</dbReference>
<evidence type="ECO:0000256" key="2">
    <source>
        <dbReference type="ARBA" id="ARBA00011955"/>
    </source>
</evidence>
<keyword evidence="7" id="KW-0274">FAD</keyword>
<accession>A0A1A5HSC2</accession>
<comment type="caution">
    <text evidence="11">The sequence shown here is derived from an EMBL/GenBank/DDBJ whole genome shotgun (WGS) entry which is preliminary data.</text>
</comment>
<protein>
    <recommendedName>
        <fullName evidence="3">FAD:protein FMN transferase</fullName>
        <ecNumber evidence="2">2.7.1.180</ecNumber>
    </recommendedName>
    <alternativeName>
        <fullName evidence="9">Flavin transferase</fullName>
    </alternativeName>
</protein>
<evidence type="ECO:0000256" key="8">
    <source>
        <dbReference type="ARBA" id="ARBA00022842"/>
    </source>
</evidence>
<evidence type="ECO:0000256" key="7">
    <source>
        <dbReference type="ARBA" id="ARBA00022827"/>
    </source>
</evidence>
<evidence type="ECO:0000313" key="11">
    <source>
        <dbReference type="EMBL" id="OBP69532.1"/>
    </source>
</evidence>
<evidence type="ECO:0000256" key="1">
    <source>
        <dbReference type="ARBA" id="ARBA00001946"/>
    </source>
</evidence>
<dbReference type="PANTHER" id="PTHR30040:SF2">
    <property type="entry name" value="FAD:PROTEIN FMN TRANSFERASE"/>
    <property type="match status" value="1"/>
</dbReference>
<dbReference type="AlphaFoldDB" id="A0A1A5HSC2"/>
<dbReference type="OrthoDB" id="9778595at2"/>
<keyword evidence="6" id="KW-0479">Metal-binding</keyword>
<reference evidence="12" key="1">
    <citation type="submission" date="2016-06" db="EMBL/GenBank/DDBJ databases">
        <title>NZP2037 Pacbio-Illumina hybrid assembly.</title>
        <authorList>
            <person name="Ramsay J.P."/>
        </authorList>
    </citation>
    <scope>NUCLEOTIDE SEQUENCE [LARGE SCALE GENOMIC DNA]</scope>
    <source>
        <strain evidence="12">R7ANS::ICEMlSym2042</strain>
    </source>
</reference>
<dbReference type="Proteomes" id="UP000093748">
    <property type="component" value="Unassembled WGS sequence"/>
</dbReference>
<name>A0A1A5HSC2_RHILI</name>
<gene>
    <name evidence="11" type="ORF">BAE39_24540</name>
</gene>
<sequence>MRDTRILMGMPITVDIGGTSTDDLIDTVFSYFEHIDRRFSTYRADSEIAAINRGDVPVVDWSGEMMEVFALAQQTKDQTDGYFDIRKPDGSLDPSGIVKGWAIRNAAGIVQRAGISDFFIEAGGDIQSCGKNASGHDWSVGIRNPFNTDEIVKIVYPRGRGVATSGTYVRGQHIYNPHGIGHPIQDVVSLTVIGADVLEADRFATAAFAMGRDGILFIEQTLGLEGYLVDANGRATPTTGFGALCLP</sequence>
<evidence type="ECO:0000256" key="9">
    <source>
        <dbReference type="ARBA" id="ARBA00031306"/>
    </source>
</evidence>
<evidence type="ECO:0000256" key="10">
    <source>
        <dbReference type="ARBA" id="ARBA00048540"/>
    </source>
</evidence>
<dbReference type="EMBL" id="LZTJ01000034">
    <property type="protein sequence ID" value="OBP69532.1"/>
    <property type="molecule type" value="Genomic_DNA"/>
</dbReference>
<evidence type="ECO:0000313" key="12">
    <source>
        <dbReference type="Proteomes" id="UP000093748"/>
    </source>
</evidence>
<evidence type="ECO:0000256" key="6">
    <source>
        <dbReference type="ARBA" id="ARBA00022723"/>
    </source>
</evidence>
<dbReference type="SUPFAM" id="SSF143631">
    <property type="entry name" value="ApbE-like"/>
    <property type="match status" value="1"/>
</dbReference>
<comment type="cofactor">
    <cofactor evidence="1">
        <name>Mg(2+)</name>
        <dbReference type="ChEBI" id="CHEBI:18420"/>
    </cofactor>
</comment>
<dbReference type="Gene3D" id="3.10.520.10">
    <property type="entry name" value="ApbE-like domains"/>
    <property type="match status" value="2"/>
</dbReference>
<evidence type="ECO:0000256" key="4">
    <source>
        <dbReference type="ARBA" id="ARBA00022630"/>
    </source>
</evidence>
<dbReference type="GO" id="GO:0016740">
    <property type="term" value="F:transferase activity"/>
    <property type="evidence" value="ECO:0007669"/>
    <property type="project" value="UniProtKB-KW"/>
</dbReference>
<comment type="catalytic activity">
    <reaction evidence="10">
        <text>L-threonyl-[protein] + FAD = FMN-L-threonyl-[protein] + AMP + H(+)</text>
        <dbReference type="Rhea" id="RHEA:36847"/>
        <dbReference type="Rhea" id="RHEA-COMP:11060"/>
        <dbReference type="Rhea" id="RHEA-COMP:11061"/>
        <dbReference type="ChEBI" id="CHEBI:15378"/>
        <dbReference type="ChEBI" id="CHEBI:30013"/>
        <dbReference type="ChEBI" id="CHEBI:57692"/>
        <dbReference type="ChEBI" id="CHEBI:74257"/>
        <dbReference type="ChEBI" id="CHEBI:456215"/>
        <dbReference type="EC" id="2.7.1.180"/>
    </reaction>
</comment>
<dbReference type="Pfam" id="PF02424">
    <property type="entry name" value="ApbE"/>
    <property type="match status" value="2"/>
</dbReference>
<keyword evidence="8" id="KW-0460">Magnesium</keyword>
<dbReference type="InterPro" id="IPR003374">
    <property type="entry name" value="ApbE-like_sf"/>
</dbReference>
<keyword evidence="4" id="KW-0285">Flavoprotein</keyword>
<evidence type="ECO:0000256" key="5">
    <source>
        <dbReference type="ARBA" id="ARBA00022679"/>
    </source>
</evidence>
<proteinExistence type="predicted"/>